<organism evidence="1 2">
    <name type="scientific">Podila minutissima</name>
    <dbReference type="NCBI Taxonomy" id="64525"/>
    <lineage>
        <taxon>Eukaryota</taxon>
        <taxon>Fungi</taxon>
        <taxon>Fungi incertae sedis</taxon>
        <taxon>Mucoromycota</taxon>
        <taxon>Mortierellomycotina</taxon>
        <taxon>Mortierellomycetes</taxon>
        <taxon>Mortierellales</taxon>
        <taxon>Mortierellaceae</taxon>
        <taxon>Podila</taxon>
    </lineage>
</organism>
<gene>
    <name evidence="1" type="ORF">BG006_005109</name>
</gene>
<proteinExistence type="predicted"/>
<sequence length="208" mass="23150">MSKYNVSAGAYQGTPPEAPSAALRRCFTERGNQMDGLGCILKYCQLDSGFKVGDTDLTGFRRSLDGFGGVMNKTKTDEMPRLVGSLMDVFVSVSAFLMFLPQKWQLDKFWYSAIQHADSNIAQFVGQDQNDGLFLYIVQMNVHINSNTDTSAYILREYYAVNRDEMARRADELVAKIKDKLSLDDWISGVSSEGHGKAGSQVQKEAES</sequence>
<protein>
    <submittedName>
        <fullName evidence="1">Uncharacterized protein</fullName>
    </submittedName>
</protein>
<keyword evidence="2" id="KW-1185">Reference proteome</keyword>
<accession>A0A9P5VMC4</accession>
<reference evidence="1" key="1">
    <citation type="journal article" date="2020" name="Fungal Divers.">
        <title>Resolving the Mortierellaceae phylogeny through synthesis of multi-gene phylogenetics and phylogenomics.</title>
        <authorList>
            <person name="Vandepol N."/>
            <person name="Liber J."/>
            <person name="Desiro A."/>
            <person name="Na H."/>
            <person name="Kennedy M."/>
            <person name="Barry K."/>
            <person name="Grigoriev I.V."/>
            <person name="Miller A.N."/>
            <person name="O'Donnell K."/>
            <person name="Stajich J.E."/>
            <person name="Bonito G."/>
        </authorList>
    </citation>
    <scope>NUCLEOTIDE SEQUENCE</scope>
    <source>
        <strain evidence="1">NVP1</strain>
    </source>
</reference>
<name>A0A9P5VMC4_9FUNG</name>
<evidence type="ECO:0000313" key="2">
    <source>
        <dbReference type="Proteomes" id="UP000696485"/>
    </source>
</evidence>
<dbReference type="Proteomes" id="UP000696485">
    <property type="component" value="Unassembled WGS sequence"/>
</dbReference>
<dbReference type="EMBL" id="JAAAUY010000287">
    <property type="protein sequence ID" value="KAF9332016.1"/>
    <property type="molecule type" value="Genomic_DNA"/>
</dbReference>
<evidence type="ECO:0000313" key="1">
    <source>
        <dbReference type="EMBL" id="KAF9332016.1"/>
    </source>
</evidence>
<comment type="caution">
    <text evidence="1">The sequence shown here is derived from an EMBL/GenBank/DDBJ whole genome shotgun (WGS) entry which is preliminary data.</text>
</comment>
<dbReference type="AlphaFoldDB" id="A0A9P5VMC4"/>